<dbReference type="InterPro" id="IPR046956">
    <property type="entry name" value="RLP23-like"/>
</dbReference>
<comment type="similarity">
    <text evidence="2">Belongs to the RLP family.</text>
</comment>
<name>A0A2P6SHA5_ROSCH</name>
<protein>
    <submittedName>
        <fullName evidence="12">Putative transferase</fullName>
        <ecNumber evidence="12">2.7.-.-</ecNumber>
    </submittedName>
</protein>
<evidence type="ECO:0000256" key="3">
    <source>
        <dbReference type="ARBA" id="ARBA00022614"/>
    </source>
</evidence>
<sequence>MDLVQSYDDEVSLIWKGAMSKYKSTLGLLKIVDLASNRLSGEIPSEIAQLSGLVSLNLSRNQLTGQITPEIGKLQSLDSLDISRNQIDGAIPTSLAQIDRLAYLDLAYNNLSSKIPTGTQLQTFEAAFVGNPQLCGPPLHSCSQEEASPVKANLENQEDKKEVMSTLGDYTSMVLGFVVGFWGACGSLIFIRPLRYAYFDFFKALGDWFSLSLALIRRWAMK</sequence>
<dbReference type="OMA" id="CNETWRC"/>
<dbReference type="FunFam" id="3.80.10.10:FF:000111">
    <property type="entry name" value="LRR receptor-like serine/threonine-protein kinase ERECTA"/>
    <property type="match status" value="1"/>
</dbReference>
<dbReference type="AlphaFoldDB" id="A0A2P6SHA5"/>
<dbReference type="PRINTS" id="PR00019">
    <property type="entry name" value="LEURICHRPT"/>
</dbReference>
<keyword evidence="10" id="KW-0325">Glycoprotein</keyword>
<dbReference type="OrthoDB" id="1748906at2759"/>
<keyword evidence="6" id="KW-0677">Repeat</keyword>
<evidence type="ECO:0000256" key="4">
    <source>
        <dbReference type="ARBA" id="ARBA00022692"/>
    </source>
</evidence>
<keyword evidence="7 11" id="KW-1133">Transmembrane helix</keyword>
<evidence type="ECO:0000256" key="7">
    <source>
        <dbReference type="ARBA" id="ARBA00022989"/>
    </source>
</evidence>
<dbReference type="Pfam" id="PF00560">
    <property type="entry name" value="LRR_1"/>
    <property type="match status" value="4"/>
</dbReference>
<organism evidence="12 13">
    <name type="scientific">Rosa chinensis</name>
    <name type="common">China rose</name>
    <dbReference type="NCBI Taxonomy" id="74649"/>
    <lineage>
        <taxon>Eukaryota</taxon>
        <taxon>Viridiplantae</taxon>
        <taxon>Streptophyta</taxon>
        <taxon>Embryophyta</taxon>
        <taxon>Tracheophyta</taxon>
        <taxon>Spermatophyta</taxon>
        <taxon>Magnoliopsida</taxon>
        <taxon>eudicotyledons</taxon>
        <taxon>Gunneridae</taxon>
        <taxon>Pentapetalae</taxon>
        <taxon>rosids</taxon>
        <taxon>fabids</taxon>
        <taxon>Rosales</taxon>
        <taxon>Rosaceae</taxon>
        <taxon>Rosoideae</taxon>
        <taxon>Rosoideae incertae sedis</taxon>
        <taxon>Rosa</taxon>
    </lineage>
</organism>
<dbReference type="EC" id="2.7.-.-" evidence="12"/>
<evidence type="ECO:0000313" key="12">
    <source>
        <dbReference type="EMBL" id="PRQ58049.1"/>
    </source>
</evidence>
<keyword evidence="8 11" id="KW-0472">Membrane</keyword>
<keyword evidence="4 11" id="KW-0812">Transmembrane</keyword>
<dbReference type="InterPro" id="IPR032675">
    <property type="entry name" value="LRR_dom_sf"/>
</dbReference>
<evidence type="ECO:0000256" key="9">
    <source>
        <dbReference type="ARBA" id="ARBA00023170"/>
    </source>
</evidence>
<dbReference type="InterPro" id="IPR001611">
    <property type="entry name" value="Leu-rich_rpt"/>
</dbReference>
<feature type="transmembrane region" description="Helical" evidence="11">
    <location>
        <begin position="170"/>
        <end position="191"/>
    </location>
</feature>
<dbReference type="PANTHER" id="PTHR48063">
    <property type="entry name" value="LRR RECEPTOR-LIKE KINASE"/>
    <property type="match status" value="1"/>
</dbReference>
<dbReference type="PANTHER" id="PTHR48063:SF98">
    <property type="entry name" value="LRR RECEPTOR-LIKE SERINE_THREONINE-PROTEIN KINASE FLS2"/>
    <property type="match status" value="1"/>
</dbReference>
<evidence type="ECO:0000256" key="2">
    <source>
        <dbReference type="ARBA" id="ARBA00009592"/>
    </source>
</evidence>
<comment type="caution">
    <text evidence="12">The sequence shown here is derived from an EMBL/GenBank/DDBJ whole genome shotgun (WGS) entry which is preliminary data.</text>
</comment>
<keyword evidence="9" id="KW-0675">Receptor</keyword>
<dbReference type="STRING" id="74649.A0A2P6SHA5"/>
<comment type="subcellular location">
    <subcellularLocation>
        <location evidence="1">Membrane</location>
        <topology evidence="1">Single-pass type I membrane protein</topology>
    </subcellularLocation>
</comment>
<dbReference type="Proteomes" id="UP000238479">
    <property type="component" value="Chromosome 1"/>
</dbReference>
<evidence type="ECO:0000256" key="11">
    <source>
        <dbReference type="SAM" id="Phobius"/>
    </source>
</evidence>
<dbReference type="EMBL" id="PDCK01000039">
    <property type="protein sequence ID" value="PRQ58049.1"/>
    <property type="molecule type" value="Genomic_DNA"/>
</dbReference>
<dbReference type="Gene3D" id="3.80.10.10">
    <property type="entry name" value="Ribonuclease Inhibitor"/>
    <property type="match status" value="1"/>
</dbReference>
<proteinExistence type="inferred from homology"/>
<evidence type="ECO:0000256" key="1">
    <source>
        <dbReference type="ARBA" id="ARBA00004479"/>
    </source>
</evidence>
<keyword evidence="13" id="KW-1185">Reference proteome</keyword>
<dbReference type="GO" id="GO:0016020">
    <property type="term" value="C:membrane"/>
    <property type="evidence" value="ECO:0007669"/>
    <property type="project" value="UniProtKB-SubCell"/>
</dbReference>
<keyword evidence="3" id="KW-0433">Leucine-rich repeat</keyword>
<evidence type="ECO:0000256" key="10">
    <source>
        <dbReference type="ARBA" id="ARBA00023180"/>
    </source>
</evidence>
<evidence type="ECO:0000256" key="8">
    <source>
        <dbReference type="ARBA" id="ARBA00023136"/>
    </source>
</evidence>
<keyword evidence="12" id="KW-0808">Transferase</keyword>
<accession>A0A2P6SHA5</accession>
<evidence type="ECO:0000313" key="13">
    <source>
        <dbReference type="Proteomes" id="UP000238479"/>
    </source>
</evidence>
<dbReference type="GO" id="GO:0016740">
    <property type="term" value="F:transferase activity"/>
    <property type="evidence" value="ECO:0007669"/>
    <property type="project" value="UniProtKB-KW"/>
</dbReference>
<evidence type="ECO:0000256" key="6">
    <source>
        <dbReference type="ARBA" id="ARBA00022737"/>
    </source>
</evidence>
<evidence type="ECO:0000256" key="5">
    <source>
        <dbReference type="ARBA" id="ARBA00022729"/>
    </source>
</evidence>
<gene>
    <name evidence="12" type="ORF">RchiOBHm_Chr1g0354981</name>
</gene>
<keyword evidence="5" id="KW-0732">Signal</keyword>
<dbReference type="SUPFAM" id="SSF52058">
    <property type="entry name" value="L domain-like"/>
    <property type="match status" value="1"/>
</dbReference>
<dbReference type="Gramene" id="PRQ58049">
    <property type="protein sequence ID" value="PRQ58049"/>
    <property type="gene ID" value="RchiOBHm_Chr1g0354981"/>
</dbReference>
<reference evidence="12 13" key="1">
    <citation type="journal article" date="2018" name="Nat. Genet.">
        <title>The Rosa genome provides new insights in the design of modern roses.</title>
        <authorList>
            <person name="Bendahmane M."/>
        </authorList>
    </citation>
    <scope>NUCLEOTIDE SEQUENCE [LARGE SCALE GENOMIC DNA]</scope>
    <source>
        <strain evidence="13">cv. Old Blush</strain>
    </source>
</reference>